<dbReference type="CDD" id="cd00075">
    <property type="entry name" value="HATPase"/>
    <property type="match status" value="1"/>
</dbReference>
<dbReference type="SMART" id="SM00387">
    <property type="entry name" value="HATPase_c"/>
    <property type="match status" value="1"/>
</dbReference>
<dbReference type="SMART" id="SM00065">
    <property type="entry name" value="GAF"/>
    <property type="match status" value="1"/>
</dbReference>
<dbReference type="Gene3D" id="1.10.287.130">
    <property type="match status" value="1"/>
</dbReference>
<dbReference type="PRINTS" id="PR00344">
    <property type="entry name" value="BCTRLSENSOR"/>
</dbReference>
<evidence type="ECO:0000313" key="6">
    <source>
        <dbReference type="Proteomes" id="UP000596252"/>
    </source>
</evidence>
<dbReference type="RefSeq" id="WP_203324092.1">
    <property type="nucleotide sequence ID" value="NZ_CP069213.1"/>
</dbReference>
<evidence type="ECO:0000256" key="3">
    <source>
        <dbReference type="SAM" id="Coils"/>
    </source>
</evidence>
<dbReference type="InterPro" id="IPR004358">
    <property type="entry name" value="Sig_transdc_His_kin-like_C"/>
</dbReference>
<dbReference type="InterPro" id="IPR036097">
    <property type="entry name" value="HisK_dim/P_sf"/>
</dbReference>
<gene>
    <name evidence="5" type="ORF">JQC75_10640</name>
</gene>
<evidence type="ECO:0000256" key="2">
    <source>
        <dbReference type="ARBA" id="ARBA00012438"/>
    </source>
</evidence>
<feature type="domain" description="Histidine kinase" evidence="4">
    <location>
        <begin position="207"/>
        <end position="436"/>
    </location>
</feature>
<evidence type="ECO:0000259" key="4">
    <source>
        <dbReference type="PROSITE" id="PS50109"/>
    </source>
</evidence>
<proteinExistence type="predicted"/>
<dbReference type="PROSITE" id="PS50109">
    <property type="entry name" value="HIS_KIN"/>
    <property type="match status" value="1"/>
</dbReference>
<name>A0ABX7FZA3_9GAMM</name>
<dbReference type="InterPro" id="IPR036890">
    <property type="entry name" value="HATPase_C_sf"/>
</dbReference>
<evidence type="ECO:0000313" key="5">
    <source>
        <dbReference type="EMBL" id="QRH00365.1"/>
    </source>
</evidence>
<dbReference type="PANTHER" id="PTHR43065">
    <property type="entry name" value="SENSOR HISTIDINE KINASE"/>
    <property type="match status" value="1"/>
</dbReference>
<dbReference type="InterPro" id="IPR003018">
    <property type="entry name" value="GAF"/>
</dbReference>
<dbReference type="InterPro" id="IPR003594">
    <property type="entry name" value="HATPase_dom"/>
</dbReference>
<accession>A0ABX7FZA3</accession>
<keyword evidence="3" id="KW-0175">Coiled coil</keyword>
<protein>
    <recommendedName>
        <fullName evidence="2">histidine kinase</fullName>
        <ecNumber evidence="2">2.7.13.3</ecNumber>
    </recommendedName>
</protein>
<dbReference type="EC" id="2.7.13.3" evidence="2"/>
<dbReference type="Proteomes" id="UP000596252">
    <property type="component" value="Chromosome"/>
</dbReference>
<dbReference type="InterPro" id="IPR005467">
    <property type="entry name" value="His_kinase_dom"/>
</dbReference>
<dbReference type="EMBL" id="CP069213">
    <property type="protein sequence ID" value="QRH00365.1"/>
    <property type="molecule type" value="Genomic_DNA"/>
</dbReference>
<dbReference type="SUPFAM" id="SSF55781">
    <property type="entry name" value="GAF domain-like"/>
    <property type="match status" value="1"/>
</dbReference>
<dbReference type="Gene3D" id="3.30.565.10">
    <property type="entry name" value="Histidine kinase-like ATPase, C-terminal domain"/>
    <property type="match status" value="1"/>
</dbReference>
<dbReference type="Pfam" id="PF01590">
    <property type="entry name" value="GAF"/>
    <property type="match status" value="1"/>
</dbReference>
<dbReference type="GO" id="GO:0016301">
    <property type="term" value="F:kinase activity"/>
    <property type="evidence" value="ECO:0007669"/>
    <property type="project" value="UniProtKB-KW"/>
</dbReference>
<feature type="coiled-coil region" evidence="3">
    <location>
        <begin position="146"/>
        <end position="198"/>
    </location>
</feature>
<dbReference type="Pfam" id="PF02518">
    <property type="entry name" value="HATPase_c"/>
    <property type="match status" value="1"/>
</dbReference>
<organism evidence="5 6">
    <name type="scientific">Shewanella litorisediminis</name>
    <dbReference type="NCBI Taxonomy" id="1173586"/>
    <lineage>
        <taxon>Bacteria</taxon>
        <taxon>Pseudomonadati</taxon>
        <taxon>Pseudomonadota</taxon>
        <taxon>Gammaproteobacteria</taxon>
        <taxon>Alteromonadales</taxon>
        <taxon>Shewanellaceae</taxon>
        <taxon>Shewanella</taxon>
    </lineage>
</organism>
<comment type="catalytic activity">
    <reaction evidence="1">
        <text>ATP + protein L-histidine = ADP + protein N-phospho-L-histidine.</text>
        <dbReference type="EC" id="2.7.13.3"/>
    </reaction>
</comment>
<dbReference type="InterPro" id="IPR029016">
    <property type="entry name" value="GAF-like_dom_sf"/>
</dbReference>
<reference evidence="5 6" key="1">
    <citation type="journal article" date="2012" name="Antonie Van Leeuwenhoek">
        <title>Shewanella litorisediminis sp. nov., a gammaproteobacterium isolated from a tidal flat sediment.</title>
        <authorList>
            <person name="Lee M.H."/>
            <person name="Yoon J.H."/>
        </authorList>
    </citation>
    <scope>NUCLEOTIDE SEQUENCE [LARGE SCALE GENOMIC DNA]</scope>
    <source>
        <strain evidence="5 6">SMK1-12</strain>
    </source>
</reference>
<keyword evidence="5" id="KW-0808">Transferase</keyword>
<keyword evidence="6" id="KW-1185">Reference proteome</keyword>
<sequence length="436" mass="48222">MDSTLSTIIEKVSNTRGEAFFNSITLALHDAIGADFTFVARLDRENYSSHTLALVADGNLVDNISYSLANTPCANAADDSVCCYRADVTATFPDDLMLQDMGIEGYLGTPLHNLKGEVMGIIVALYRRPIQDHTWALELFKLFSGRIEAELDRVAHEKKLEQANQSLESKVAERTEHLNRAIADLKQAQDKLIESEKMAAMGSLVAGLAHEVNTPLGVAITSYSVIKEHKDTLVNAYRSGELSTEQLDEFLDVCDNALSLLDVNLHRAVDLVESFKRTAADQHTNDTEHVNLAQYYHQVVTALKPLLKTMQAQVKLEIPTDWDVDTIPGAHSQILTNLLSNSISHGFIQGADNQIHIRGERLADGSYRIHYSDNGRGLSEEARKRIFEPFYTTARSRGGIGLGMSIVFNLVHQQLNGSLDLPDSDKGFAMEFSFKG</sequence>
<keyword evidence="5" id="KW-0418">Kinase</keyword>
<dbReference type="PANTHER" id="PTHR43065:SF47">
    <property type="match status" value="1"/>
</dbReference>
<dbReference type="SUPFAM" id="SSF55874">
    <property type="entry name" value="ATPase domain of HSP90 chaperone/DNA topoisomerase II/histidine kinase"/>
    <property type="match status" value="1"/>
</dbReference>
<dbReference type="Gene3D" id="3.30.450.40">
    <property type="match status" value="1"/>
</dbReference>
<dbReference type="SUPFAM" id="SSF47384">
    <property type="entry name" value="Homodimeric domain of signal transducing histidine kinase"/>
    <property type="match status" value="1"/>
</dbReference>
<evidence type="ECO:0000256" key="1">
    <source>
        <dbReference type="ARBA" id="ARBA00000085"/>
    </source>
</evidence>